<keyword evidence="1" id="KW-0812">Transmembrane</keyword>
<name>A0A7C4RXR4_FERPE</name>
<dbReference type="Gene3D" id="2.60.40.10">
    <property type="entry name" value="Immunoglobulins"/>
    <property type="match status" value="1"/>
</dbReference>
<feature type="domain" description="DUF7743" evidence="2">
    <location>
        <begin position="220"/>
        <end position="330"/>
    </location>
</feature>
<dbReference type="InterPro" id="IPR013783">
    <property type="entry name" value="Ig-like_fold"/>
</dbReference>
<comment type="caution">
    <text evidence="3">The sequence shown here is derived from an EMBL/GenBank/DDBJ whole genome shotgun (WGS) entry which is preliminary data.</text>
</comment>
<sequence length="352" mass="38566">MKRTVAIVALLLTVALFPVFINCKAESIMPTLAILNPGPASRPTRWNATLAKPNEIGTNSFSFYYPQTPVGSTFFINVTIKNVTNMKAWGIGIVFNNATLRYLSAWRPADHVFSYPESQGATPIAPTVSVDDYNATHKIVKWGYAYLWTDDEGNLIQWGFNGTGTLCQIQFKLIKELSPGQSVTTLLWFDPEWTSIYAFGVPSPGKIDVNMEGAYVSYSYDNTPPVIQNPQQTPATNVQPNQPVKVSVNVTDAVSGVKTVILNYTTGTTWTSINMQLNVTTGLYEATIPGFSAGTQVRYKIAAEDYAGNKAVNDNAGNYFVYTVISEIPLIVLLMALTIIGATLISAKKKKF</sequence>
<dbReference type="AlphaFoldDB" id="A0A7C4RXR4"/>
<keyword evidence="1" id="KW-0472">Membrane</keyword>
<organism evidence="3">
    <name type="scientific">Fervidobacterium pennivorans</name>
    <dbReference type="NCBI Taxonomy" id="93466"/>
    <lineage>
        <taxon>Bacteria</taxon>
        <taxon>Thermotogati</taxon>
        <taxon>Thermotogota</taxon>
        <taxon>Thermotogae</taxon>
        <taxon>Thermotogales</taxon>
        <taxon>Fervidobacteriaceae</taxon>
        <taxon>Fervidobacterium</taxon>
    </lineage>
</organism>
<dbReference type="Pfam" id="PF24893">
    <property type="entry name" value="DUF7743"/>
    <property type="match status" value="1"/>
</dbReference>
<dbReference type="InterPro" id="IPR008965">
    <property type="entry name" value="CBM2/CBM3_carb-bd_dom_sf"/>
</dbReference>
<reference evidence="3" key="1">
    <citation type="journal article" date="2020" name="mSystems">
        <title>Genome- and Community-Level Interaction Insights into Carbon Utilization and Element Cycling Functions of Hydrothermarchaeota in Hydrothermal Sediment.</title>
        <authorList>
            <person name="Zhou Z."/>
            <person name="Liu Y."/>
            <person name="Xu W."/>
            <person name="Pan J."/>
            <person name="Luo Z.H."/>
            <person name="Li M."/>
        </authorList>
    </citation>
    <scope>NUCLEOTIDE SEQUENCE [LARGE SCALE GENOMIC DNA]</scope>
    <source>
        <strain evidence="3">SpSt-604</strain>
    </source>
</reference>
<evidence type="ECO:0000259" key="2">
    <source>
        <dbReference type="Pfam" id="PF24893"/>
    </source>
</evidence>
<dbReference type="SUPFAM" id="SSF49384">
    <property type="entry name" value="Carbohydrate-binding domain"/>
    <property type="match status" value="1"/>
</dbReference>
<keyword evidence="1" id="KW-1133">Transmembrane helix</keyword>
<evidence type="ECO:0000256" key="1">
    <source>
        <dbReference type="SAM" id="Phobius"/>
    </source>
</evidence>
<dbReference type="Gene3D" id="2.60.40.680">
    <property type="match status" value="1"/>
</dbReference>
<proteinExistence type="predicted"/>
<dbReference type="EMBL" id="DSZT01000083">
    <property type="protein sequence ID" value="HGU41840.1"/>
    <property type="molecule type" value="Genomic_DNA"/>
</dbReference>
<protein>
    <recommendedName>
        <fullName evidence="2">DUF7743 domain-containing protein</fullName>
    </recommendedName>
</protein>
<dbReference type="InterPro" id="IPR056645">
    <property type="entry name" value="DUF7743"/>
</dbReference>
<dbReference type="GO" id="GO:0030246">
    <property type="term" value="F:carbohydrate binding"/>
    <property type="evidence" value="ECO:0007669"/>
    <property type="project" value="InterPro"/>
</dbReference>
<evidence type="ECO:0000313" key="3">
    <source>
        <dbReference type="EMBL" id="HGU41840.1"/>
    </source>
</evidence>
<accession>A0A7C4RXR4</accession>
<gene>
    <name evidence="3" type="ORF">ENT72_02810</name>
</gene>
<feature type="transmembrane region" description="Helical" evidence="1">
    <location>
        <begin position="319"/>
        <end position="345"/>
    </location>
</feature>